<evidence type="ECO:0000256" key="4">
    <source>
        <dbReference type="ARBA" id="ARBA00035178"/>
    </source>
</evidence>
<dbReference type="EMBL" id="CP009170">
    <property type="protein sequence ID" value="AIS52565.1"/>
    <property type="molecule type" value="Genomic_DNA"/>
</dbReference>
<keyword evidence="2 5" id="KW-0689">Ribosomal protein</keyword>
<dbReference type="PANTHER" id="PTHR35534:SF1">
    <property type="entry name" value="LARGE RIBOSOMAL SUBUNIT PROTEIN BL32"/>
    <property type="match status" value="1"/>
</dbReference>
<evidence type="ECO:0000256" key="3">
    <source>
        <dbReference type="ARBA" id="ARBA00023274"/>
    </source>
</evidence>
<dbReference type="HAMAP" id="MF_00340">
    <property type="entry name" value="Ribosomal_bL32"/>
    <property type="match status" value="1"/>
</dbReference>
<evidence type="ECO:0000256" key="1">
    <source>
        <dbReference type="ARBA" id="ARBA00008560"/>
    </source>
</evidence>
<organism evidence="7 8">
    <name type="scientific">Thermoanaerobacter kivui</name>
    <name type="common">Acetogenium kivui</name>
    <dbReference type="NCBI Taxonomy" id="2325"/>
    <lineage>
        <taxon>Bacteria</taxon>
        <taxon>Bacillati</taxon>
        <taxon>Bacillota</taxon>
        <taxon>Clostridia</taxon>
        <taxon>Thermoanaerobacterales</taxon>
        <taxon>Thermoanaerobacteraceae</taxon>
        <taxon>Thermoanaerobacter</taxon>
    </lineage>
</organism>
<evidence type="ECO:0000256" key="2">
    <source>
        <dbReference type="ARBA" id="ARBA00022980"/>
    </source>
</evidence>
<reference evidence="8" key="1">
    <citation type="journal article" date="2015" name="Genome Announc.">
        <title>Whole-Genome Sequences of 80 Environmental and Clinical Isolates of Burkholderia pseudomallei.</title>
        <authorList>
            <person name="Johnson S.L."/>
            <person name="Baker A.L."/>
            <person name="Chain P.S."/>
            <person name="Currie B.J."/>
            <person name="Daligault H.E."/>
            <person name="Davenport K.W."/>
            <person name="Davis C.B."/>
            <person name="Inglis T.J."/>
            <person name="Kaestli M."/>
            <person name="Koren S."/>
            <person name="Mayo M."/>
            <person name="Merritt A.J."/>
            <person name="Price E.P."/>
            <person name="Sarovich D.S."/>
            <person name="Warner J."/>
            <person name="Rosovitz M.J."/>
        </authorList>
    </citation>
    <scope>NUCLEOTIDE SEQUENCE [LARGE SCALE GENOMIC DNA]</scope>
    <source>
        <strain evidence="8">DSM 2030</strain>
    </source>
</reference>
<feature type="region of interest" description="Disordered" evidence="6">
    <location>
        <begin position="1"/>
        <end position="20"/>
    </location>
</feature>
<gene>
    <name evidence="5" type="primary">rpmF</name>
    <name evidence="7" type="ORF">TKV_c13940</name>
</gene>
<sequence length="59" mass="6984">MPVPKRRTSKARRDTRRNSHKLVPPAYVLCPKCHEPKLPHRVCPNCGYYKDREVIKVEE</sequence>
<evidence type="ECO:0000313" key="8">
    <source>
        <dbReference type="Proteomes" id="UP000029669"/>
    </source>
</evidence>
<evidence type="ECO:0000313" key="7">
    <source>
        <dbReference type="EMBL" id="AIS52565.1"/>
    </source>
</evidence>
<dbReference type="RefSeq" id="WP_049685298.1">
    <property type="nucleotide sequence ID" value="NZ_CP009170.1"/>
</dbReference>
<dbReference type="GO" id="GO:0006412">
    <property type="term" value="P:translation"/>
    <property type="evidence" value="ECO:0007669"/>
    <property type="project" value="UniProtKB-UniRule"/>
</dbReference>
<dbReference type="GO" id="GO:0003735">
    <property type="term" value="F:structural constituent of ribosome"/>
    <property type="evidence" value="ECO:0007669"/>
    <property type="project" value="InterPro"/>
</dbReference>
<dbReference type="Proteomes" id="UP000029669">
    <property type="component" value="Chromosome"/>
</dbReference>
<dbReference type="KEGG" id="tki:TKV_c13940"/>
<dbReference type="Pfam" id="PF01783">
    <property type="entry name" value="Ribosomal_L32p"/>
    <property type="match status" value="1"/>
</dbReference>
<dbReference type="InterPro" id="IPR011332">
    <property type="entry name" value="Ribosomal_zn-bd"/>
</dbReference>
<name>A0A097ARW2_THEKI</name>
<dbReference type="HOGENOM" id="CLU_129084_1_3_9"/>
<dbReference type="Gene3D" id="1.20.5.640">
    <property type="entry name" value="Single helix bin"/>
    <property type="match status" value="1"/>
</dbReference>
<dbReference type="NCBIfam" id="TIGR01031">
    <property type="entry name" value="rpmF_bact"/>
    <property type="match status" value="1"/>
</dbReference>
<accession>A0A097ARW2</accession>
<evidence type="ECO:0000256" key="5">
    <source>
        <dbReference type="HAMAP-Rule" id="MF_00340"/>
    </source>
</evidence>
<comment type="similarity">
    <text evidence="1 5">Belongs to the bacterial ribosomal protein bL32 family.</text>
</comment>
<dbReference type="STRING" id="2325.TKV_c13940"/>
<keyword evidence="3 5" id="KW-0687">Ribonucleoprotein</keyword>
<protein>
    <recommendedName>
        <fullName evidence="4 5">Large ribosomal subunit protein bL32</fullName>
    </recommendedName>
</protein>
<dbReference type="eggNOG" id="COG0333">
    <property type="taxonomic scope" value="Bacteria"/>
</dbReference>
<dbReference type="InterPro" id="IPR044957">
    <property type="entry name" value="Ribosomal_bL32_bact"/>
</dbReference>
<dbReference type="AlphaFoldDB" id="A0A097ARW2"/>
<dbReference type="GO" id="GO:0015934">
    <property type="term" value="C:large ribosomal subunit"/>
    <property type="evidence" value="ECO:0007669"/>
    <property type="project" value="InterPro"/>
</dbReference>
<dbReference type="OrthoDB" id="9812874at2"/>
<keyword evidence="8" id="KW-1185">Reference proteome</keyword>
<proteinExistence type="inferred from homology"/>
<dbReference type="PANTHER" id="PTHR35534">
    <property type="entry name" value="50S RIBOSOMAL PROTEIN L32"/>
    <property type="match status" value="1"/>
</dbReference>
<dbReference type="InterPro" id="IPR002677">
    <property type="entry name" value="Ribosomal_bL32"/>
</dbReference>
<dbReference type="SUPFAM" id="SSF57829">
    <property type="entry name" value="Zn-binding ribosomal proteins"/>
    <property type="match status" value="1"/>
</dbReference>
<evidence type="ECO:0000256" key="6">
    <source>
        <dbReference type="SAM" id="MobiDB-lite"/>
    </source>
</evidence>